<dbReference type="Proteomes" id="UP001431926">
    <property type="component" value="Chromosome"/>
</dbReference>
<reference evidence="1" key="1">
    <citation type="submission" date="2022-10" db="EMBL/GenBank/DDBJ databases">
        <title>The complete genomes of actinobacterial strains from the NBC collection.</title>
        <authorList>
            <person name="Joergensen T.S."/>
            <person name="Alvarez Arevalo M."/>
            <person name="Sterndorff E.B."/>
            <person name="Faurdal D."/>
            <person name="Vuksanovic O."/>
            <person name="Mourched A.-S."/>
            <person name="Charusanti P."/>
            <person name="Shaw S."/>
            <person name="Blin K."/>
            <person name="Weber T."/>
        </authorList>
    </citation>
    <scope>NUCLEOTIDE SEQUENCE</scope>
    <source>
        <strain evidence="1">NBC_01436</strain>
    </source>
</reference>
<dbReference type="EMBL" id="CP109491">
    <property type="protein sequence ID" value="WUX41852.1"/>
    <property type="molecule type" value="Genomic_DNA"/>
</dbReference>
<proteinExistence type="predicted"/>
<sequence>MTTPLLLPETGAALFSAHVAPDAIVLVGRPMREDSGSSPRFADDRWDMAPAYYLPNHHRGQAVIHFGKISDPCWRLTAKEYAYARLTKITEGCKKLPSVVTVARELRELQALFAYLEQFHGGLRLHMIDDDAVLEGFLDHRIDGGRTKAEHRAQGRGRVKWFLTLLHRTRTSMTYDRLERVPWDGRASRLVTGARSQENITPRIPPQILGPYLRGALFYLRVASKDILAALAEQERLRQPVGSQGVPRNDPRASLAGFIDSRRRQGRGLPARPSSGCPHHTLADGGVNRTLVAQLCRVGPAVLDHKACLAVLREAVAELGLEEGGMDTDILRTRTPADPGGHGSSRSRCWWKPACCWQPSTRSRFTSPG</sequence>
<accession>A0ABZ1ZWP0</accession>
<organism evidence="1 2">
    <name type="scientific">Streptomyces anulatus</name>
    <name type="common">Streptomyces chrysomallus</name>
    <dbReference type="NCBI Taxonomy" id="1892"/>
    <lineage>
        <taxon>Bacteria</taxon>
        <taxon>Bacillati</taxon>
        <taxon>Actinomycetota</taxon>
        <taxon>Actinomycetes</taxon>
        <taxon>Kitasatosporales</taxon>
        <taxon>Streptomycetaceae</taxon>
        <taxon>Streptomyces</taxon>
    </lineage>
</organism>
<protein>
    <recommendedName>
        <fullName evidence="3">Integrase</fullName>
    </recommendedName>
</protein>
<evidence type="ECO:0000313" key="1">
    <source>
        <dbReference type="EMBL" id="WUX41852.1"/>
    </source>
</evidence>
<gene>
    <name evidence="1" type="ORF">OG367_39020</name>
</gene>
<keyword evidence="2" id="KW-1185">Reference proteome</keyword>
<evidence type="ECO:0008006" key="3">
    <source>
        <dbReference type="Google" id="ProtNLM"/>
    </source>
</evidence>
<dbReference type="RefSeq" id="WP_329359907.1">
    <property type="nucleotide sequence ID" value="NZ_CP109490.1"/>
</dbReference>
<name>A0ABZ1ZWP0_STRAQ</name>
<evidence type="ECO:0000313" key="2">
    <source>
        <dbReference type="Proteomes" id="UP001431926"/>
    </source>
</evidence>